<feature type="transmembrane region" description="Helical" evidence="1">
    <location>
        <begin position="669"/>
        <end position="688"/>
    </location>
</feature>
<feature type="transmembrane region" description="Helical" evidence="1">
    <location>
        <begin position="99"/>
        <end position="123"/>
    </location>
</feature>
<proteinExistence type="predicted"/>
<dbReference type="AlphaFoldDB" id="A0A6A3IVN0"/>
<feature type="transmembrane region" description="Helical" evidence="1">
    <location>
        <begin position="250"/>
        <end position="270"/>
    </location>
</feature>
<feature type="transmembrane region" description="Helical" evidence="1">
    <location>
        <begin position="169"/>
        <end position="192"/>
    </location>
</feature>
<keyword evidence="1" id="KW-1133">Transmembrane helix</keyword>
<evidence type="ECO:0000313" key="2">
    <source>
        <dbReference type="EMBL" id="KAE8984968.1"/>
    </source>
</evidence>
<accession>A0A6A3IVN0</accession>
<feature type="transmembrane region" description="Helical" evidence="1">
    <location>
        <begin position="639"/>
        <end position="663"/>
    </location>
</feature>
<name>A0A6A3IVN0_9STRA</name>
<keyword evidence="1" id="KW-0812">Transmembrane</keyword>
<feature type="transmembrane region" description="Helical" evidence="1">
    <location>
        <begin position="5"/>
        <end position="24"/>
    </location>
</feature>
<comment type="caution">
    <text evidence="2">The sequence shown here is derived from an EMBL/GenBank/DDBJ whole genome shotgun (WGS) entry which is preliminary data.</text>
</comment>
<sequence length="1128" mass="124538">MLVEFIVCVIPMLYGVYLAVLYHLPTAAYYPHTCTLTPEKLAPFIVAILVEFIPLKPPEAGWRANYAFWIRLYVLSLPIAFGGVYQVKEVIEPGAISTTGVVTAAVGSCTCYVALSIAVAALWKFPIPFGYVLTVGPFVAFYMVFFMLSIGPRVLAHSQVLRRQIFSQMLVIAAQGMLAIAYPTFGAIFNQLSGHEQTAFVFVLPIIKFCVKQFVAKASAHLHEYVGPTVVLSVDVCNVLYVAICVQTAISPITTTLVIALDAFFVLLAFRSIYNQSHMTQARVSASLTSLPKSNYVQNLIALVRQTVQLARAVDALPTPIRIRAPFPLPLSDESANYMRRLISANENNTQEVEVAADDSSLIPCEDPTQQRSNGNGDRTPALMLLHRALNDRRIAPAPDNTQRKPPPILIRLSKVFLPSQSKSINHATLHSRYQASSSNVQDGLQALFHSEYVVMGEFIEIPFESDLPLCEGKLGLAADDITMKCIPDELWREAVVQQGHLSPWHFSEKSTRSNSPSRRIAYITWVIYCTSTSSPSGATGIAFKLDTEVDTPSSGLLALNDYYQRTSLAHVVVVCSLGLLPAFVVAVLVECIPFRPPTESWRANYTFWIRLFVSSLPIAFGGVYQVKEVIQPGVISTTGIIATAFGSCACYVALTILVAALWKFPIPFGYVLTIGPFVFFYMVFFLLSIGPRVLVNSPALRRQIFSQMLVIAAQGLLAIAYPTFGAIFKQLSGHEQTAFVFVLPIIKFSIKQFIATVSSHLHEYVGPTVVLSVDVCNVLYISICVQTAISPLTSALLIGSDAFFVVLALRSIYNQSDVARARRRLLSSSSNVPLKINYLLDLMGLLRDAFQCSLPAPVPIRIRAPFPLVLSTESATFMNALVRSSQQVGGEVDYSRNLHTESSASTAGAARIGTCHQEVQAVPDWIVLNEALNSVLAVGPSHPDVHRVTPTELRRDSKLNQLLRVSYDKASRSSIHRISSTASRGEFSYQEDAVDEVQAELQSLFHSEYVVMAEFIECVIPVLYAVYLGCLYHLPTAAYYPHTRSLTPEKFVSTEINLMLYGLVELAAFVAMNLLLQRKFGFSPLYQLAFVFETQVRTLQSHLFVWILCILQITLVHNGVDLDAPFK</sequence>
<evidence type="ECO:0000313" key="3">
    <source>
        <dbReference type="Proteomes" id="UP000435112"/>
    </source>
</evidence>
<feature type="transmembrane region" description="Helical" evidence="1">
    <location>
        <begin position="1059"/>
        <end position="1077"/>
    </location>
</feature>
<feature type="transmembrane region" description="Helical" evidence="1">
    <location>
        <begin position="129"/>
        <end position="148"/>
    </location>
</feature>
<feature type="transmembrane region" description="Helical" evidence="1">
    <location>
        <begin position="709"/>
        <end position="728"/>
    </location>
</feature>
<dbReference type="Proteomes" id="UP000435112">
    <property type="component" value="Unassembled WGS sequence"/>
</dbReference>
<gene>
    <name evidence="2" type="ORF">PR002_g22779</name>
</gene>
<feature type="transmembrane region" description="Helical" evidence="1">
    <location>
        <begin position="1016"/>
        <end position="1039"/>
    </location>
</feature>
<evidence type="ECO:0000256" key="1">
    <source>
        <dbReference type="SAM" id="Phobius"/>
    </source>
</evidence>
<feature type="transmembrane region" description="Helical" evidence="1">
    <location>
        <begin position="66"/>
        <end position="87"/>
    </location>
</feature>
<reference evidence="2 3" key="1">
    <citation type="submission" date="2018-09" db="EMBL/GenBank/DDBJ databases">
        <title>Genomic investigation of the strawberry pathogen Phytophthora fragariae indicates pathogenicity is determined by transcriptional variation in three key races.</title>
        <authorList>
            <person name="Adams T.M."/>
            <person name="Armitage A.D."/>
            <person name="Sobczyk M.K."/>
            <person name="Bates H.J."/>
            <person name="Dunwell J.M."/>
            <person name="Nellist C.F."/>
            <person name="Harrison R.J."/>
        </authorList>
    </citation>
    <scope>NUCLEOTIDE SEQUENCE [LARGE SCALE GENOMIC DNA]</scope>
    <source>
        <strain evidence="2 3">SCRP324</strain>
    </source>
</reference>
<protein>
    <submittedName>
        <fullName evidence="2">Uncharacterized protein</fullName>
    </submittedName>
</protein>
<feature type="transmembrane region" description="Helical" evidence="1">
    <location>
        <begin position="608"/>
        <end position="627"/>
    </location>
</feature>
<dbReference type="EMBL" id="QXFU01002500">
    <property type="protein sequence ID" value="KAE8984968.1"/>
    <property type="molecule type" value="Genomic_DNA"/>
</dbReference>
<feature type="transmembrane region" description="Helical" evidence="1">
    <location>
        <begin position="569"/>
        <end position="588"/>
    </location>
</feature>
<keyword evidence="1" id="KW-0472">Membrane</keyword>
<organism evidence="2 3">
    <name type="scientific">Phytophthora rubi</name>
    <dbReference type="NCBI Taxonomy" id="129364"/>
    <lineage>
        <taxon>Eukaryota</taxon>
        <taxon>Sar</taxon>
        <taxon>Stramenopiles</taxon>
        <taxon>Oomycota</taxon>
        <taxon>Peronosporomycetes</taxon>
        <taxon>Peronosporales</taxon>
        <taxon>Peronosporaceae</taxon>
        <taxon>Phytophthora</taxon>
    </lineage>
</organism>
<dbReference type="OrthoDB" id="123675at2759"/>
<feature type="transmembrane region" description="Helical" evidence="1">
    <location>
        <begin position="796"/>
        <end position="814"/>
    </location>
</feature>
<feature type="transmembrane region" description="Helical" evidence="1">
    <location>
        <begin position="1104"/>
        <end position="1121"/>
    </location>
</feature>